<reference evidence="3 4" key="1">
    <citation type="submission" date="2012-05" db="EMBL/GenBank/DDBJ databases">
        <authorList>
            <person name="Hilton J."/>
        </authorList>
    </citation>
    <scope>NUCLEOTIDE SEQUENCE [LARGE SCALE GENOMIC DNA]</scope>
    <source>
        <strain evidence="3 4">HH01</strain>
    </source>
</reference>
<sequence length="287" mass="31676">MIQVNGAITNAKADVNAVHFVHSSWLKSPAHIFRTRCNLYSAYQWVYTAVNSILEQQSFQKARLIVAVSEKVKQELVKLSIPVQKIRTITNGVDLQEFTPGKTPRTQLGLPVNVTLALFAGDIRTSRKNLDTILYALLQVPNIHLAVVGDVETSPFPGLATSLGLEKRVHFLGYRQDMAAIMRAADIFVFPSRYEACTLVLLEAMASGLPVITADTTGGAELVTPESGIVLQDCNNIQSLSLAISFLVNHPSQMKSMGKIARIIAEEHSWKNMSQAYLNLFEELSHQ</sequence>
<dbReference type="SUPFAM" id="SSF53756">
    <property type="entry name" value="UDP-Glycosyltransferase/glycogen phosphorylase"/>
    <property type="match status" value="1"/>
</dbReference>
<dbReference type="Gene3D" id="3.40.50.2000">
    <property type="entry name" value="Glycogen Phosphorylase B"/>
    <property type="match status" value="2"/>
</dbReference>
<dbReference type="InterPro" id="IPR028098">
    <property type="entry name" value="Glyco_trans_4-like_N"/>
</dbReference>
<feature type="domain" description="Glycosyl transferase family 1" evidence="1">
    <location>
        <begin position="106"/>
        <end position="262"/>
    </location>
</feature>
<dbReference type="Pfam" id="PF00534">
    <property type="entry name" value="Glycos_transf_1"/>
    <property type="match status" value="1"/>
</dbReference>
<dbReference type="RefSeq" id="WP_008231421.1">
    <property type="nucleotide sequence ID" value="NZ_CAIY01000005.1"/>
</dbReference>
<protein>
    <submittedName>
        <fullName evidence="3">Glycosyltransferase</fullName>
    </submittedName>
</protein>
<dbReference type="InterPro" id="IPR001296">
    <property type="entry name" value="Glyco_trans_1"/>
</dbReference>
<dbReference type="PANTHER" id="PTHR12526:SF637">
    <property type="entry name" value="GLYCOSYLTRANSFERASE EPSF-RELATED"/>
    <property type="match status" value="1"/>
</dbReference>
<dbReference type="AlphaFoldDB" id="M1WXA5"/>
<evidence type="ECO:0000313" key="4">
    <source>
        <dbReference type="Proteomes" id="UP000053051"/>
    </source>
</evidence>
<dbReference type="GO" id="GO:0016757">
    <property type="term" value="F:glycosyltransferase activity"/>
    <property type="evidence" value="ECO:0007669"/>
    <property type="project" value="InterPro"/>
</dbReference>
<organism evidence="3 4">
    <name type="scientific">Richelia intracellularis HH01</name>
    <dbReference type="NCBI Taxonomy" id="1165094"/>
    <lineage>
        <taxon>Bacteria</taxon>
        <taxon>Bacillati</taxon>
        <taxon>Cyanobacteriota</taxon>
        <taxon>Cyanophyceae</taxon>
        <taxon>Nostocales</taxon>
        <taxon>Nostocaceae</taxon>
        <taxon>Richelia</taxon>
    </lineage>
</organism>
<dbReference type="EMBL" id="CAIY01000005">
    <property type="protein sequence ID" value="CCH66217.1"/>
    <property type="molecule type" value="Genomic_DNA"/>
</dbReference>
<evidence type="ECO:0000259" key="1">
    <source>
        <dbReference type="Pfam" id="PF00534"/>
    </source>
</evidence>
<dbReference type="CDD" id="cd03801">
    <property type="entry name" value="GT4_PimA-like"/>
    <property type="match status" value="1"/>
</dbReference>
<feature type="domain" description="Glycosyltransferase subfamily 4-like N-terminal" evidence="2">
    <location>
        <begin position="11"/>
        <end position="96"/>
    </location>
</feature>
<dbReference type="PANTHER" id="PTHR12526">
    <property type="entry name" value="GLYCOSYLTRANSFERASE"/>
    <property type="match status" value="1"/>
</dbReference>
<keyword evidence="3" id="KW-0808">Transferase</keyword>
<evidence type="ECO:0000313" key="3">
    <source>
        <dbReference type="EMBL" id="CCH66217.1"/>
    </source>
</evidence>
<dbReference type="STRING" id="1165094.RINTHH_620"/>
<dbReference type="Proteomes" id="UP000053051">
    <property type="component" value="Unassembled WGS sequence"/>
</dbReference>
<gene>
    <name evidence="3" type="ORF">RINTHH_620</name>
</gene>
<evidence type="ECO:0000259" key="2">
    <source>
        <dbReference type="Pfam" id="PF13439"/>
    </source>
</evidence>
<accession>M1WXA5</accession>
<keyword evidence="4" id="KW-1185">Reference proteome</keyword>
<comment type="caution">
    <text evidence="3">The sequence shown here is derived from an EMBL/GenBank/DDBJ whole genome shotgun (WGS) entry which is preliminary data.</text>
</comment>
<proteinExistence type="predicted"/>
<name>M1WXA5_9NOST</name>
<reference evidence="4" key="2">
    <citation type="submission" date="2016-01" db="EMBL/GenBank/DDBJ databases">
        <title>Diatom-associated endosymboitic cyanobacterium lacks core nitrogen metabolism enzymes.</title>
        <authorList>
            <person name="Hilton J.A."/>
            <person name="Foster R.A."/>
            <person name="Tripp H.J."/>
            <person name="Carter B.J."/>
            <person name="Zehr J.P."/>
            <person name="Villareal T.A."/>
        </authorList>
    </citation>
    <scope>NUCLEOTIDE SEQUENCE [LARGE SCALE GENOMIC DNA]</scope>
    <source>
        <strain evidence="4">HH01</strain>
    </source>
</reference>
<dbReference type="Pfam" id="PF13439">
    <property type="entry name" value="Glyco_transf_4"/>
    <property type="match status" value="1"/>
</dbReference>